<name>A0A9X6Z8A4_BACCE</name>
<accession>A0A9X6Z8A4</accession>
<gene>
    <name evidence="1" type="ORF">CN263_18550</name>
</gene>
<sequence>MVLRLLRKCHIVSICLKDESLIVKIIRKLIKIGMIIRLQKYIEENEEAGQFFSTMDVIIT</sequence>
<protein>
    <submittedName>
        <fullName evidence="1">Uncharacterized protein</fullName>
    </submittedName>
</protein>
<proteinExistence type="predicted"/>
<reference evidence="1 2" key="1">
    <citation type="submission" date="2017-09" db="EMBL/GenBank/DDBJ databases">
        <title>Large-scale bioinformatics analysis of Bacillus genomes uncovers conserved roles of natural products in bacterial physiology.</title>
        <authorList>
            <consortium name="Agbiome Team Llc"/>
            <person name="Bleich R.M."/>
            <person name="Kirk G.J."/>
            <person name="Santa Maria K.C."/>
            <person name="Allen S.E."/>
            <person name="Farag S."/>
            <person name="Shank E.A."/>
            <person name="Bowers A."/>
        </authorList>
    </citation>
    <scope>NUCLEOTIDE SEQUENCE [LARGE SCALE GENOMIC DNA]</scope>
    <source>
        <strain evidence="1 2">AFS024404</strain>
    </source>
</reference>
<evidence type="ECO:0000313" key="1">
    <source>
        <dbReference type="EMBL" id="PFD20278.1"/>
    </source>
</evidence>
<dbReference type="EMBL" id="NTRC01000013">
    <property type="protein sequence ID" value="PFD20278.1"/>
    <property type="molecule type" value="Genomic_DNA"/>
</dbReference>
<organism evidence="1 2">
    <name type="scientific">Bacillus cereus</name>
    <dbReference type="NCBI Taxonomy" id="1396"/>
    <lineage>
        <taxon>Bacteria</taxon>
        <taxon>Bacillati</taxon>
        <taxon>Bacillota</taxon>
        <taxon>Bacilli</taxon>
        <taxon>Bacillales</taxon>
        <taxon>Bacillaceae</taxon>
        <taxon>Bacillus</taxon>
        <taxon>Bacillus cereus group</taxon>
    </lineage>
</organism>
<dbReference type="Proteomes" id="UP000219743">
    <property type="component" value="Unassembled WGS sequence"/>
</dbReference>
<comment type="caution">
    <text evidence="1">The sequence shown here is derived from an EMBL/GenBank/DDBJ whole genome shotgun (WGS) entry which is preliminary data.</text>
</comment>
<evidence type="ECO:0000313" key="2">
    <source>
        <dbReference type="Proteomes" id="UP000219743"/>
    </source>
</evidence>
<dbReference type="AlphaFoldDB" id="A0A9X6Z8A4"/>